<dbReference type="Gene3D" id="2.40.50.140">
    <property type="entry name" value="Nucleic acid-binding proteins"/>
    <property type="match status" value="1"/>
</dbReference>
<sequence length="175" mass="19715">MFSLNRAQVVGNLTRDPEMRYTPNGQAVCSFSVATNRRWRDKEGNQQEATEFHNIVAWGKLAEFVSQFMHKGNKIYVEGRLQTRSWEGQDGQKRNRTEIVMENFIPLTPKGATTSVAPSKPTIEEFPPSAEATGGKPSEEAKPEKKLKKDLSAEASAKTEEKIEEDEINLDDIPF</sequence>
<name>A0A0G0MIW7_9BACT</name>
<dbReference type="CDD" id="cd04496">
    <property type="entry name" value="SSB_OBF"/>
    <property type="match status" value="1"/>
</dbReference>
<evidence type="ECO:0000313" key="5">
    <source>
        <dbReference type="EMBL" id="KKQ73659.1"/>
    </source>
</evidence>
<organism evidence="5 6">
    <name type="scientific">Berkelbacteria bacterium GW2011_GWB1_38_5</name>
    <dbReference type="NCBI Taxonomy" id="1618336"/>
    <lineage>
        <taxon>Bacteria</taxon>
        <taxon>Candidatus Berkelbacteria</taxon>
    </lineage>
</organism>
<dbReference type="GO" id="GO:0009295">
    <property type="term" value="C:nucleoid"/>
    <property type="evidence" value="ECO:0007669"/>
    <property type="project" value="TreeGrafter"/>
</dbReference>
<dbReference type="Proteomes" id="UP000034498">
    <property type="component" value="Unassembled WGS sequence"/>
</dbReference>
<dbReference type="Pfam" id="PF00436">
    <property type="entry name" value="SSB"/>
    <property type="match status" value="1"/>
</dbReference>
<feature type="compositionally biased region" description="Basic and acidic residues" evidence="4">
    <location>
        <begin position="137"/>
        <end position="161"/>
    </location>
</feature>
<dbReference type="PATRIC" id="fig|1618336.3.peg.452"/>
<dbReference type="GO" id="GO:0003697">
    <property type="term" value="F:single-stranded DNA binding"/>
    <property type="evidence" value="ECO:0007669"/>
    <property type="project" value="UniProtKB-UniRule"/>
</dbReference>
<dbReference type="STRING" id="1618336.US94_C0029G0004"/>
<evidence type="ECO:0000313" key="6">
    <source>
        <dbReference type="Proteomes" id="UP000034498"/>
    </source>
</evidence>
<dbReference type="PANTHER" id="PTHR10302">
    <property type="entry name" value="SINGLE-STRANDED DNA-BINDING PROTEIN"/>
    <property type="match status" value="1"/>
</dbReference>
<feature type="compositionally biased region" description="Acidic residues" evidence="4">
    <location>
        <begin position="162"/>
        <end position="175"/>
    </location>
</feature>
<evidence type="ECO:0000256" key="3">
    <source>
        <dbReference type="RuleBase" id="RU000524"/>
    </source>
</evidence>
<dbReference type="PROSITE" id="PS50935">
    <property type="entry name" value="SSB"/>
    <property type="match status" value="1"/>
</dbReference>
<evidence type="ECO:0000256" key="1">
    <source>
        <dbReference type="ARBA" id="ARBA00023125"/>
    </source>
</evidence>
<dbReference type="EMBL" id="LBUX01000029">
    <property type="protein sequence ID" value="KKQ73659.1"/>
    <property type="molecule type" value="Genomic_DNA"/>
</dbReference>
<comment type="caution">
    <text evidence="5">The sequence shown here is derived from an EMBL/GenBank/DDBJ whole genome shotgun (WGS) entry which is preliminary data.</text>
</comment>
<evidence type="ECO:0000256" key="4">
    <source>
        <dbReference type="SAM" id="MobiDB-lite"/>
    </source>
</evidence>
<reference evidence="5 6" key="1">
    <citation type="journal article" date="2015" name="Nature">
        <title>rRNA introns, odd ribosomes, and small enigmatic genomes across a large radiation of phyla.</title>
        <authorList>
            <person name="Brown C.T."/>
            <person name="Hug L.A."/>
            <person name="Thomas B.C."/>
            <person name="Sharon I."/>
            <person name="Castelle C.J."/>
            <person name="Singh A."/>
            <person name="Wilkins M.J."/>
            <person name="Williams K.H."/>
            <person name="Banfield J.F."/>
        </authorList>
    </citation>
    <scope>NUCLEOTIDE SEQUENCE [LARGE SCALE GENOMIC DNA]</scope>
</reference>
<evidence type="ECO:0000256" key="2">
    <source>
        <dbReference type="HAMAP-Rule" id="MF_00984"/>
    </source>
</evidence>
<protein>
    <recommendedName>
        <fullName evidence="2 3">Single-stranded DNA-binding protein</fullName>
        <shortName evidence="2">SSB</shortName>
    </recommendedName>
</protein>
<feature type="region of interest" description="Disordered" evidence="4">
    <location>
        <begin position="109"/>
        <end position="175"/>
    </location>
</feature>
<comment type="subunit">
    <text evidence="2">Homotetramer.</text>
</comment>
<dbReference type="GO" id="GO:0006260">
    <property type="term" value="P:DNA replication"/>
    <property type="evidence" value="ECO:0007669"/>
    <property type="project" value="InterPro"/>
</dbReference>
<dbReference type="SUPFAM" id="SSF50249">
    <property type="entry name" value="Nucleic acid-binding proteins"/>
    <property type="match status" value="1"/>
</dbReference>
<dbReference type="InterPro" id="IPR011344">
    <property type="entry name" value="ssDNA-bd"/>
</dbReference>
<accession>A0A0G0MIW7</accession>
<gene>
    <name evidence="5" type="ORF">US94_C0029G0004</name>
</gene>
<dbReference type="InterPro" id="IPR000424">
    <property type="entry name" value="Primosome_PriB/ssb"/>
</dbReference>
<dbReference type="HAMAP" id="MF_00984">
    <property type="entry name" value="SSB"/>
    <property type="match status" value="1"/>
</dbReference>
<dbReference type="InterPro" id="IPR012340">
    <property type="entry name" value="NA-bd_OB-fold"/>
</dbReference>
<dbReference type="NCBIfam" id="TIGR00621">
    <property type="entry name" value="ssb"/>
    <property type="match status" value="1"/>
</dbReference>
<comment type="caution">
    <text evidence="2">Lacks conserved residue(s) required for the propagation of feature annotation.</text>
</comment>
<keyword evidence="1 2" id="KW-0238">DNA-binding</keyword>
<proteinExistence type="inferred from homology"/>
<dbReference type="AlphaFoldDB" id="A0A0G0MIW7"/>
<dbReference type="PANTHER" id="PTHR10302:SF27">
    <property type="entry name" value="SINGLE-STRANDED DNA-BINDING PROTEIN"/>
    <property type="match status" value="1"/>
</dbReference>